<dbReference type="Proteomes" id="UP000219914">
    <property type="component" value="Unassembled WGS sequence"/>
</dbReference>
<evidence type="ECO:0000256" key="5">
    <source>
        <dbReference type="SAM" id="Phobius"/>
    </source>
</evidence>
<dbReference type="InterPro" id="IPR010432">
    <property type="entry name" value="RDD"/>
</dbReference>
<evidence type="ECO:0000313" key="9">
    <source>
        <dbReference type="Proteomes" id="UP000219914"/>
    </source>
</evidence>
<protein>
    <submittedName>
        <fullName evidence="7">RDD family protein</fullName>
    </submittedName>
</protein>
<proteinExistence type="predicted"/>
<evidence type="ECO:0000256" key="1">
    <source>
        <dbReference type="ARBA" id="ARBA00004141"/>
    </source>
</evidence>
<dbReference type="EMBL" id="NWSY01000009">
    <property type="protein sequence ID" value="PDT23048.1"/>
    <property type="molecule type" value="Genomic_DNA"/>
</dbReference>
<accession>A0A2A6KET4</accession>
<reference evidence="7" key="2">
    <citation type="submission" date="2023-04" db="EMBL/GenBank/DDBJ databases">
        <title>Genomic characterization of faba bean (Vicia faba) microsymbionts in Mexican soils.</title>
        <authorList>
            <person name="Rivera Orduna F.N."/>
            <person name="Guevara-Luna J."/>
            <person name="Yan J."/>
            <person name="Arroyo-Herrera I."/>
            <person name="Li Y."/>
            <person name="Vasquez-Murrieta M.S."/>
            <person name="Wang E.T."/>
        </authorList>
    </citation>
    <scope>NUCLEOTIDE SEQUENCE</scope>
    <source>
        <strain evidence="7">CH26</strain>
    </source>
</reference>
<dbReference type="Pfam" id="PF06271">
    <property type="entry name" value="RDD"/>
    <property type="match status" value="1"/>
</dbReference>
<keyword evidence="2 5" id="KW-0812">Transmembrane</keyword>
<dbReference type="Proteomes" id="UP001268610">
    <property type="component" value="Unassembled WGS sequence"/>
</dbReference>
<organism evidence="7 10">
    <name type="scientific">Rhizobium hidalgonense</name>
    <dbReference type="NCBI Taxonomy" id="1538159"/>
    <lineage>
        <taxon>Bacteria</taxon>
        <taxon>Pseudomonadati</taxon>
        <taxon>Pseudomonadota</taxon>
        <taxon>Alphaproteobacteria</taxon>
        <taxon>Hyphomicrobiales</taxon>
        <taxon>Rhizobiaceae</taxon>
        <taxon>Rhizobium/Agrobacterium group</taxon>
        <taxon>Rhizobium</taxon>
    </lineage>
</organism>
<dbReference type="AlphaFoldDB" id="A0A2A6KET4"/>
<dbReference type="PANTHER" id="PTHR38480:SF1">
    <property type="entry name" value="SLR0254 PROTEIN"/>
    <property type="match status" value="1"/>
</dbReference>
<evidence type="ECO:0000256" key="2">
    <source>
        <dbReference type="ARBA" id="ARBA00022692"/>
    </source>
</evidence>
<comment type="caution">
    <text evidence="7">The sequence shown here is derived from an EMBL/GenBank/DDBJ whole genome shotgun (WGS) entry which is preliminary data.</text>
</comment>
<keyword evidence="9" id="KW-1185">Reference proteome</keyword>
<sequence>MSQSVQNGKRVEQFIPPEGVPITFAIGSIGSRLGAQILDIIFTAILIFTCGFVIAFTGILPSNVEAMLIILLGFLVRTPYYILSELIWNGRTLGKKITGIRVINASGRRLTPHQVTARNLMKEVEIFGPMSLLASIEYQSAWENGLAGAWLLVVVIVPLANRRRQRLGDIIAGTLVIDNPRSVLLSDLALTPASASSQAAFDFQPEHLDVYGKYELQTLEDVLRDSTKTSNHKEIEQIVRTITRRIRYEDSVKSGQELLFLNDFYRAQREHLESLKLFGTLRENKYHEDTRTETRRLI</sequence>
<evidence type="ECO:0000256" key="4">
    <source>
        <dbReference type="ARBA" id="ARBA00023136"/>
    </source>
</evidence>
<dbReference type="EMBL" id="JAVLSF010000004">
    <property type="protein sequence ID" value="MDR9772821.1"/>
    <property type="molecule type" value="Genomic_DNA"/>
</dbReference>
<feature type="transmembrane region" description="Helical" evidence="5">
    <location>
        <begin position="66"/>
        <end position="88"/>
    </location>
</feature>
<evidence type="ECO:0000313" key="10">
    <source>
        <dbReference type="Proteomes" id="UP001268610"/>
    </source>
</evidence>
<feature type="domain" description="RDD" evidence="6">
    <location>
        <begin position="27"/>
        <end position="173"/>
    </location>
</feature>
<reference evidence="8 9" key="1">
    <citation type="submission" date="2017-09" db="EMBL/GenBank/DDBJ databases">
        <title>Comparative genomics of rhizobia isolated from Phaseolus vulgaris in China.</title>
        <authorList>
            <person name="Tong W."/>
        </authorList>
    </citation>
    <scope>NUCLEOTIDE SEQUENCE [LARGE SCALE GENOMIC DNA]</scope>
    <source>
        <strain evidence="8 9">FH14</strain>
    </source>
</reference>
<keyword evidence="4 5" id="KW-0472">Membrane</keyword>
<dbReference type="RefSeq" id="WP_097534396.1">
    <property type="nucleotide sequence ID" value="NZ_JAVLSD010000007.1"/>
</dbReference>
<comment type="subcellular location">
    <subcellularLocation>
        <location evidence="1">Membrane</location>
        <topology evidence="1">Multi-pass membrane protein</topology>
    </subcellularLocation>
</comment>
<evidence type="ECO:0000313" key="8">
    <source>
        <dbReference type="EMBL" id="PDT23048.1"/>
    </source>
</evidence>
<evidence type="ECO:0000259" key="6">
    <source>
        <dbReference type="Pfam" id="PF06271"/>
    </source>
</evidence>
<dbReference type="PANTHER" id="PTHR38480">
    <property type="entry name" value="SLR0254 PROTEIN"/>
    <property type="match status" value="1"/>
</dbReference>
<dbReference type="GO" id="GO:0016020">
    <property type="term" value="C:membrane"/>
    <property type="evidence" value="ECO:0007669"/>
    <property type="project" value="UniProtKB-SubCell"/>
</dbReference>
<feature type="transmembrane region" description="Helical" evidence="5">
    <location>
        <begin position="37"/>
        <end position="60"/>
    </location>
</feature>
<gene>
    <name evidence="8" type="ORF">CO674_13960</name>
    <name evidence="7" type="ORF">RJJ65_09140</name>
</gene>
<name>A0A2A6KET4_9HYPH</name>
<evidence type="ECO:0000256" key="3">
    <source>
        <dbReference type="ARBA" id="ARBA00022989"/>
    </source>
</evidence>
<keyword evidence="3 5" id="KW-1133">Transmembrane helix</keyword>
<evidence type="ECO:0000313" key="7">
    <source>
        <dbReference type="EMBL" id="MDR9772821.1"/>
    </source>
</evidence>